<organism evidence="1 2">
    <name type="scientific">Leptidea sinapis</name>
    <dbReference type="NCBI Taxonomy" id="189913"/>
    <lineage>
        <taxon>Eukaryota</taxon>
        <taxon>Metazoa</taxon>
        <taxon>Ecdysozoa</taxon>
        <taxon>Arthropoda</taxon>
        <taxon>Hexapoda</taxon>
        <taxon>Insecta</taxon>
        <taxon>Pterygota</taxon>
        <taxon>Neoptera</taxon>
        <taxon>Endopterygota</taxon>
        <taxon>Lepidoptera</taxon>
        <taxon>Glossata</taxon>
        <taxon>Ditrysia</taxon>
        <taxon>Papilionoidea</taxon>
        <taxon>Pieridae</taxon>
        <taxon>Dismorphiinae</taxon>
        <taxon>Leptidea</taxon>
    </lineage>
</organism>
<dbReference type="Proteomes" id="UP000324832">
    <property type="component" value="Unassembled WGS sequence"/>
</dbReference>
<sequence>MHSPASLLAPTAKLTPLPNIEISALPEISPNYKPRPPPKFLPHFDIYSGNKHLSIQVVCHMKY</sequence>
<proteinExistence type="predicted"/>
<name>A0A5E4Q5A6_9NEOP</name>
<accession>A0A5E4Q5A6</accession>
<dbReference type="EMBL" id="FZQP02001337">
    <property type="protein sequence ID" value="VVC92521.1"/>
    <property type="molecule type" value="Genomic_DNA"/>
</dbReference>
<protein>
    <submittedName>
        <fullName evidence="1">Uncharacterized protein</fullName>
    </submittedName>
</protein>
<dbReference type="AlphaFoldDB" id="A0A5E4Q5A6"/>
<evidence type="ECO:0000313" key="2">
    <source>
        <dbReference type="Proteomes" id="UP000324832"/>
    </source>
</evidence>
<evidence type="ECO:0000313" key="1">
    <source>
        <dbReference type="EMBL" id="VVC92521.1"/>
    </source>
</evidence>
<gene>
    <name evidence="1" type="ORF">LSINAPIS_LOCUS4952</name>
</gene>
<keyword evidence="2" id="KW-1185">Reference proteome</keyword>
<reference evidence="1 2" key="1">
    <citation type="submission" date="2017-07" db="EMBL/GenBank/DDBJ databases">
        <authorList>
            <person name="Talla V."/>
            <person name="Backstrom N."/>
        </authorList>
    </citation>
    <scope>NUCLEOTIDE SEQUENCE [LARGE SCALE GENOMIC DNA]</scope>
</reference>